<dbReference type="SUPFAM" id="SSF55315">
    <property type="entry name" value="L30e-like"/>
    <property type="match status" value="1"/>
</dbReference>
<dbReference type="STRING" id="1794912.AXX12_03725"/>
<dbReference type="InterPro" id="IPR004038">
    <property type="entry name" value="Ribosomal_eL8/eL30/eS12/Gad45"/>
</dbReference>
<evidence type="ECO:0000313" key="2">
    <source>
        <dbReference type="EMBL" id="KYZ77252.1"/>
    </source>
</evidence>
<dbReference type="RefSeq" id="WP_066239249.1">
    <property type="nucleotide sequence ID" value="NZ_LSGP01000013.1"/>
</dbReference>
<dbReference type="Proteomes" id="UP000076268">
    <property type="component" value="Unassembled WGS sequence"/>
</dbReference>
<dbReference type="Gene3D" id="3.30.1330.30">
    <property type="match status" value="1"/>
</dbReference>
<gene>
    <name evidence="2" type="ORF">AXX12_03725</name>
</gene>
<keyword evidence="2" id="KW-0687">Ribonucleoprotein</keyword>
<dbReference type="GO" id="GO:0005840">
    <property type="term" value="C:ribosome"/>
    <property type="evidence" value="ECO:0007669"/>
    <property type="project" value="UniProtKB-KW"/>
</dbReference>
<keyword evidence="2" id="KW-0689">Ribosomal protein</keyword>
<accession>A0A154BTJ8</accession>
<dbReference type="EMBL" id="LSGP01000013">
    <property type="protein sequence ID" value="KYZ77252.1"/>
    <property type="molecule type" value="Genomic_DNA"/>
</dbReference>
<sequence length="103" mass="11146">MNEQKLLSLLGLAQRAGKALSGEFVIERNIRSGKVQCLIVASDASENTRKKYRDMSQYYGVPCFEVLSKESLSGGIGKENRAAIAVTDPGMAQALKKLLSEAP</sequence>
<keyword evidence="3" id="KW-1185">Reference proteome</keyword>
<proteinExistence type="predicted"/>
<dbReference type="AlphaFoldDB" id="A0A154BTJ8"/>
<evidence type="ECO:0000313" key="3">
    <source>
        <dbReference type="Proteomes" id="UP000076268"/>
    </source>
</evidence>
<evidence type="ECO:0000259" key="1">
    <source>
        <dbReference type="Pfam" id="PF01248"/>
    </source>
</evidence>
<reference evidence="2 3" key="1">
    <citation type="submission" date="2016-02" db="EMBL/GenBank/DDBJ databases">
        <title>Anaerosporomusa subterraneum gen. nov., sp. nov., a spore-forming obligate anaerobe isolated from saprolite.</title>
        <authorList>
            <person name="Choi J.K."/>
            <person name="Shah M."/>
            <person name="Yee N."/>
        </authorList>
    </citation>
    <scope>NUCLEOTIDE SEQUENCE [LARGE SCALE GENOMIC DNA]</scope>
    <source>
        <strain evidence="2 3">RU4</strain>
    </source>
</reference>
<dbReference type="InterPro" id="IPR029064">
    <property type="entry name" value="Ribosomal_eL30-like_sf"/>
</dbReference>
<comment type="caution">
    <text evidence="2">The sequence shown here is derived from an EMBL/GenBank/DDBJ whole genome shotgun (WGS) entry which is preliminary data.</text>
</comment>
<organism evidence="2 3">
    <name type="scientific">Anaerosporomusa subterranea</name>
    <dbReference type="NCBI Taxonomy" id="1794912"/>
    <lineage>
        <taxon>Bacteria</taxon>
        <taxon>Bacillati</taxon>
        <taxon>Bacillota</taxon>
        <taxon>Negativicutes</taxon>
        <taxon>Acetonemataceae</taxon>
        <taxon>Anaerosporomusa</taxon>
    </lineage>
</organism>
<name>A0A154BTJ8_ANASB</name>
<feature type="domain" description="Ribosomal protein eL8/eL30/eS12/Gadd45" evidence="1">
    <location>
        <begin position="5"/>
        <end position="95"/>
    </location>
</feature>
<dbReference type="Pfam" id="PF01248">
    <property type="entry name" value="Ribosomal_L7Ae"/>
    <property type="match status" value="1"/>
</dbReference>
<dbReference type="OrthoDB" id="9794863at2"/>
<protein>
    <submittedName>
        <fullName evidence="2">50S ribosomal protein L7ae</fullName>
    </submittedName>
</protein>